<gene>
    <name evidence="1" type="ORF">BJ138DRAFT_1157359</name>
</gene>
<proteinExistence type="predicted"/>
<dbReference type="EMBL" id="MU267813">
    <property type="protein sequence ID" value="KAH7908572.1"/>
    <property type="molecule type" value="Genomic_DNA"/>
</dbReference>
<accession>A0ACB8A6A9</accession>
<comment type="caution">
    <text evidence="1">The sequence shown here is derived from an EMBL/GenBank/DDBJ whole genome shotgun (WGS) entry which is preliminary data.</text>
</comment>
<dbReference type="Proteomes" id="UP000790377">
    <property type="component" value="Unassembled WGS sequence"/>
</dbReference>
<keyword evidence="2" id="KW-1185">Reference proteome</keyword>
<evidence type="ECO:0000313" key="2">
    <source>
        <dbReference type="Proteomes" id="UP000790377"/>
    </source>
</evidence>
<name>A0ACB8A6A9_9AGAM</name>
<sequence>MSKLPSGLPEVLQVHRNIAHLNSTYEICLRLEKRIQADINAVDTDARNRQDDLERDIIFCRILGYLLHHAPTLRALHTVSKGIVSCSEDRTSLVRLGKVYYDHLLRAFRLNRGNWQTQTPSDEEDADAFPLPRAHFGTLANMIEEWFPGEGHGPQNLTHSMAKKRVSPIQPLMIQPRRQDFSMRVQVINVSNQSFIITFIKALVRDGFRCAVTGGYDAPSVDANRELDAKVEVEFEAKGPLRGRYRHHDHGVALVYTRCVHILSESLFQSTNNRDVGNIVNAREARLELESNTSESVSFRSILTSFGYDHLFEELNGTNVHRLENVITLEPDLHQAFDTLEIWFTPTGDPHRYKLEGRWLPFASQFPQYFTFTTNKPELPLPSRNYLALHATCAKVTHLSGAGAYIDKALRDLEEIRELAEDGGSARLFEDALFDMGSPSWC</sequence>
<organism evidence="1 2">
    <name type="scientific">Hygrophoropsis aurantiaca</name>
    <dbReference type="NCBI Taxonomy" id="72124"/>
    <lineage>
        <taxon>Eukaryota</taxon>
        <taxon>Fungi</taxon>
        <taxon>Dikarya</taxon>
        <taxon>Basidiomycota</taxon>
        <taxon>Agaricomycotina</taxon>
        <taxon>Agaricomycetes</taxon>
        <taxon>Agaricomycetidae</taxon>
        <taxon>Boletales</taxon>
        <taxon>Coniophorineae</taxon>
        <taxon>Hygrophoropsidaceae</taxon>
        <taxon>Hygrophoropsis</taxon>
    </lineage>
</organism>
<reference evidence="1" key="1">
    <citation type="journal article" date="2021" name="New Phytol.">
        <title>Evolutionary innovations through gain and loss of genes in the ectomycorrhizal Boletales.</title>
        <authorList>
            <person name="Wu G."/>
            <person name="Miyauchi S."/>
            <person name="Morin E."/>
            <person name="Kuo A."/>
            <person name="Drula E."/>
            <person name="Varga T."/>
            <person name="Kohler A."/>
            <person name="Feng B."/>
            <person name="Cao Y."/>
            <person name="Lipzen A."/>
            <person name="Daum C."/>
            <person name="Hundley H."/>
            <person name="Pangilinan J."/>
            <person name="Johnson J."/>
            <person name="Barry K."/>
            <person name="LaButti K."/>
            <person name="Ng V."/>
            <person name="Ahrendt S."/>
            <person name="Min B."/>
            <person name="Choi I.G."/>
            <person name="Park H."/>
            <person name="Plett J.M."/>
            <person name="Magnuson J."/>
            <person name="Spatafora J.W."/>
            <person name="Nagy L.G."/>
            <person name="Henrissat B."/>
            <person name="Grigoriev I.V."/>
            <person name="Yang Z.L."/>
            <person name="Xu J."/>
            <person name="Martin F.M."/>
        </authorList>
    </citation>
    <scope>NUCLEOTIDE SEQUENCE</scope>
    <source>
        <strain evidence="1">ATCC 28755</strain>
    </source>
</reference>
<evidence type="ECO:0000313" key="1">
    <source>
        <dbReference type="EMBL" id="KAH7908572.1"/>
    </source>
</evidence>
<protein>
    <submittedName>
        <fullName evidence="1">Uncharacterized protein</fullName>
    </submittedName>
</protein>